<organism evidence="1">
    <name type="scientific">Podoviridae sp. ct90d35</name>
    <dbReference type="NCBI Taxonomy" id="2827724"/>
    <lineage>
        <taxon>Viruses</taxon>
        <taxon>Duplodnaviria</taxon>
        <taxon>Heunggongvirae</taxon>
        <taxon>Uroviricota</taxon>
        <taxon>Caudoviricetes</taxon>
    </lineage>
</organism>
<dbReference type="EMBL" id="BK032865">
    <property type="protein sequence ID" value="DAF64694.1"/>
    <property type="molecule type" value="Genomic_DNA"/>
</dbReference>
<name>A0A8S5TNI2_9CAUD</name>
<proteinExistence type="predicted"/>
<sequence>MRYATLKAPKSTRQIVDVFRGYNHNFRIFDGEFYDMENLCSDEYPLLTPRKPRGIYTKTTAPMGMVSKNELCYVDGTEFVVGKNRYDMGLSGNAAQKEMISMGAYVIILPDKKYINTSDPADRGSIDNDTYSQQSVRFQMCDATGQGYEGAIVSKTAPENPEDLQYWMDTSESTHVLKRWSKTTSQWVSITTTYVKVHSPGIGKGFRKYDGVRVSGITVSQLAGLNGSQIIQDCAQDYIVLVGVLDQVCEQPDMVRIRRRMPVMDFLCESDNRLWGCRYGLNNDGQMVNEIYACKLGDFRNWECYQGISTDSYAASCGTDGPFTGAITHLGYPLFFKENCIHKVYGAEPSSFQIQSTACRGVQKGCEHSLAIVRELLMYKARSGICVYDGSLPTDAGYCLGKETYTQASAGANGSKYYISMCNSDGQWSLFVYDTSVKLWHREDDLQAICFCSHLGNMYCVDAKTKEILCLTGGNTYEKQVKWMAESGELGITTPDTKYTSRMSIRLQVPPGSELRVLVRYDVSQEWEEVCAIRGTDLRSFSVPIRPVRCDHMKLRFEGMGEAKIYSIAKTVDSGSDYL</sequence>
<protein>
    <submittedName>
        <fullName evidence="1">Uncharacterized protein</fullName>
    </submittedName>
</protein>
<reference evidence="1" key="1">
    <citation type="journal article" date="2021" name="Proc. Natl. Acad. Sci. U.S.A.">
        <title>A Catalog of Tens of Thousands of Viruses from Human Metagenomes Reveals Hidden Associations with Chronic Diseases.</title>
        <authorList>
            <person name="Tisza M.J."/>
            <person name="Buck C.B."/>
        </authorList>
    </citation>
    <scope>NUCLEOTIDE SEQUENCE</scope>
    <source>
        <strain evidence="1">Ct90d35</strain>
    </source>
</reference>
<evidence type="ECO:0000313" key="1">
    <source>
        <dbReference type="EMBL" id="DAF64694.1"/>
    </source>
</evidence>
<accession>A0A8S5TNI2</accession>